<dbReference type="EMBL" id="LT629766">
    <property type="protein sequence ID" value="SDS05618.1"/>
    <property type="molecule type" value="Genomic_DNA"/>
</dbReference>
<dbReference type="InterPro" id="IPR003765">
    <property type="entry name" value="NO3_reductase_chaperone_NarJ"/>
</dbReference>
<proteinExistence type="predicted"/>
<keyword evidence="1" id="KW-0534">Nitrate assimilation</keyword>
<evidence type="ECO:0000256" key="1">
    <source>
        <dbReference type="ARBA" id="ARBA00023063"/>
    </source>
</evidence>
<keyword evidence="4" id="KW-1185">Reference proteome</keyword>
<reference evidence="4" key="1">
    <citation type="submission" date="2016-10" db="EMBL/GenBank/DDBJ databases">
        <authorList>
            <person name="Varghese N."/>
            <person name="Submissions S."/>
        </authorList>
    </citation>
    <scope>NUCLEOTIDE SEQUENCE [LARGE SCALE GENOMIC DNA]</scope>
    <source>
        <strain evidence="4">DSM 23676</strain>
    </source>
</reference>
<evidence type="ECO:0000256" key="2">
    <source>
        <dbReference type="SAM" id="MobiDB-lite"/>
    </source>
</evidence>
<feature type="compositionally biased region" description="Low complexity" evidence="2">
    <location>
        <begin position="232"/>
        <end position="254"/>
    </location>
</feature>
<dbReference type="RefSeq" id="WP_092010409.1">
    <property type="nucleotide sequence ID" value="NZ_LT629766.1"/>
</dbReference>
<gene>
    <name evidence="3" type="ORF">SAMN04489752_0884</name>
</gene>
<dbReference type="Gene3D" id="1.10.3480.10">
    <property type="entry name" value="TorD-like"/>
    <property type="match status" value="1"/>
</dbReference>
<dbReference type="OrthoDB" id="4307003at2"/>
<dbReference type="Proteomes" id="UP000199597">
    <property type="component" value="Chromosome I"/>
</dbReference>
<dbReference type="GO" id="GO:0051082">
    <property type="term" value="F:unfolded protein binding"/>
    <property type="evidence" value="ECO:0007669"/>
    <property type="project" value="InterPro"/>
</dbReference>
<dbReference type="STRING" id="1136497.SAMN04489752_0884"/>
<accession>A0A1H1P2Z0</accession>
<dbReference type="GO" id="GO:0016530">
    <property type="term" value="F:metallochaperone activity"/>
    <property type="evidence" value="ECO:0007669"/>
    <property type="project" value="TreeGrafter"/>
</dbReference>
<dbReference type="GO" id="GO:0042128">
    <property type="term" value="P:nitrate assimilation"/>
    <property type="evidence" value="ECO:0007669"/>
    <property type="project" value="UniProtKB-KW"/>
</dbReference>
<dbReference type="AlphaFoldDB" id="A0A1H1P2Z0"/>
<dbReference type="NCBIfam" id="TIGR00684">
    <property type="entry name" value="narJ"/>
    <property type="match status" value="1"/>
</dbReference>
<dbReference type="InterPro" id="IPR020945">
    <property type="entry name" value="DMSO/NO3_reduct_chaperone"/>
</dbReference>
<dbReference type="PANTHER" id="PTHR43680:SF2">
    <property type="entry name" value="NITRATE REDUCTASE MOLYBDENUM COFACTOR ASSEMBLY CHAPERONE NARJ"/>
    <property type="match status" value="1"/>
</dbReference>
<evidence type="ECO:0000313" key="3">
    <source>
        <dbReference type="EMBL" id="SDS05618.1"/>
    </source>
</evidence>
<feature type="region of interest" description="Disordered" evidence="2">
    <location>
        <begin position="231"/>
        <end position="265"/>
    </location>
</feature>
<dbReference type="SUPFAM" id="SSF89155">
    <property type="entry name" value="TorD-like"/>
    <property type="match status" value="1"/>
</dbReference>
<name>A0A1H1P2Z0_9MICO</name>
<protein>
    <submittedName>
        <fullName evidence="3">Respiratory nitrate reductase chaperone NarJ</fullName>
    </submittedName>
</protein>
<evidence type="ECO:0000313" key="4">
    <source>
        <dbReference type="Proteomes" id="UP000199597"/>
    </source>
</evidence>
<dbReference type="InterPro" id="IPR036411">
    <property type="entry name" value="TorD-like_sf"/>
</dbReference>
<organism evidence="3 4">
    <name type="scientific">Brevibacterium siliguriense</name>
    <dbReference type="NCBI Taxonomy" id="1136497"/>
    <lineage>
        <taxon>Bacteria</taxon>
        <taxon>Bacillati</taxon>
        <taxon>Actinomycetota</taxon>
        <taxon>Actinomycetes</taxon>
        <taxon>Micrococcales</taxon>
        <taxon>Brevibacteriaceae</taxon>
        <taxon>Brevibacterium</taxon>
    </lineage>
</organism>
<dbReference type="Pfam" id="PF02613">
    <property type="entry name" value="Nitrate_red_del"/>
    <property type="match status" value="1"/>
</dbReference>
<sequence>MYRPLKFLSKWTKRAAAHAESGGQTAPGIDDDALRAIFAATSWLIDYPDEDLLDRLPQISALLDHADVPDHMREDLGATISHLRGGDPIGLRADYVETFDTRRRGCLFLTYFSNGDTRKRGQALLEIKEIYRTAGLDMDETQLPDHLSYVLEFAAGHDLDAGVRILLANRAGIELLRLHLTEIGSPWAGTIRAVCATLPALDSDDIHAVERLAAEGPTTETVGLDGLGGYGDAPPSAAETAAAMATAPDASMPPRSAQAAPGGCSAGGGRTFIPLAEVTGERS</sequence>
<dbReference type="PANTHER" id="PTHR43680">
    <property type="entry name" value="NITRATE REDUCTASE MOLYBDENUM COFACTOR ASSEMBLY CHAPERONE"/>
    <property type="match status" value="1"/>
</dbReference>
<dbReference type="GO" id="GO:0051131">
    <property type="term" value="P:chaperone-mediated protein complex assembly"/>
    <property type="evidence" value="ECO:0007669"/>
    <property type="project" value="InterPro"/>
</dbReference>